<evidence type="ECO:0000313" key="3">
    <source>
        <dbReference type="Proteomes" id="UP000501690"/>
    </source>
</evidence>
<dbReference type="EMBL" id="CP039352">
    <property type="protein sequence ID" value="QCE04603.1"/>
    <property type="molecule type" value="Genomic_DNA"/>
</dbReference>
<proteinExistence type="predicted"/>
<name>A0A4D6MVF5_VIGUN</name>
<dbReference type="AlphaFoldDB" id="A0A4D6MVF5"/>
<gene>
    <name evidence="1" type="ORF">DEO72_LG8g2639</name>
    <name evidence="2" type="ORF">DEO72_LG8g2640</name>
</gene>
<evidence type="ECO:0000313" key="1">
    <source>
        <dbReference type="EMBL" id="QCE04602.1"/>
    </source>
</evidence>
<protein>
    <submittedName>
        <fullName evidence="1">Uncharacterized protein</fullName>
    </submittedName>
</protein>
<dbReference type="EMBL" id="CP039352">
    <property type="protein sequence ID" value="QCE04602.1"/>
    <property type="molecule type" value="Genomic_DNA"/>
</dbReference>
<accession>A0A4D6MVF5</accession>
<evidence type="ECO:0000313" key="2">
    <source>
        <dbReference type="EMBL" id="QCE04603.1"/>
    </source>
</evidence>
<organism evidence="1 3">
    <name type="scientific">Vigna unguiculata</name>
    <name type="common">Cowpea</name>
    <dbReference type="NCBI Taxonomy" id="3917"/>
    <lineage>
        <taxon>Eukaryota</taxon>
        <taxon>Viridiplantae</taxon>
        <taxon>Streptophyta</taxon>
        <taxon>Embryophyta</taxon>
        <taxon>Tracheophyta</taxon>
        <taxon>Spermatophyta</taxon>
        <taxon>Magnoliopsida</taxon>
        <taxon>eudicotyledons</taxon>
        <taxon>Gunneridae</taxon>
        <taxon>Pentapetalae</taxon>
        <taxon>rosids</taxon>
        <taxon>fabids</taxon>
        <taxon>Fabales</taxon>
        <taxon>Fabaceae</taxon>
        <taxon>Papilionoideae</taxon>
        <taxon>50 kb inversion clade</taxon>
        <taxon>NPAAA clade</taxon>
        <taxon>indigoferoid/millettioid clade</taxon>
        <taxon>Phaseoleae</taxon>
        <taxon>Vigna</taxon>
    </lineage>
</organism>
<sequence length="53" mass="5763">MEELVAWATLGEKGLGEPPPDSLRRTRLAWAILSGLALDSPAADTIFEPFNHT</sequence>
<keyword evidence="3" id="KW-1185">Reference proteome</keyword>
<dbReference type="Proteomes" id="UP000501690">
    <property type="component" value="Linkage Group LG8"/>
</dbReference>
<reference evidence="1 3" key="1">
    <citation type="submission" date="2019-04" db="EMBL/GenBank/DDBJ databases">
        <title>An improved genome assembly and genetic linkage map for asparagus bean, Vigna unguiculata ssp. sesquipedialis.</title>
        <authorList>
            <person name="Xia Q."/>
            <person name="Zhang R."/>
            <person name="Dong Y."/>
        </authorList>
    </citation>
    <scope>NUCLEOTIDE SEQUENCE [LARGE SCALE GENOMIC DNA]</scope>
    <source>
        <tissue evidence="1">Leaf</tissue>
    </source>
</reference>